<keyword evidence="2" id="KW-1185">Reference proteome</keyword>
<accession>A0ABN5XAC8</accession>
<sequence>MKADPEGIIRTTTWGSPFEEGAEFNWVAIAKNLTAYVPAEQLMAELKELGSQLVGLKERLAARGVPEALLASNAVGLNYLDAKLRRWGLV</sequence>
<dbReference type="Proteomes" id="UP000289555">
    <property type="component" value="Chromosome"/>
</dbReference>
<proteinExistence type="predicted"/>
<evidence type="ECO:0000313" key="2">
    <source>
        <dbReference type="Proteomes" id="UP000289555"/>
    </source>
</evidence>
<evidence type="ECO:0000313" key="1">
    <source>
        <dbReference type="EMBL" id="BBI54817.1"/>
    </source>
</evidence>
<protein>
    <submittedName>
        <fullName evidence="1">Uncharacterized protein</fullName>
    </submittedName>
</protein>
<name>A0ABN5XAC8_9GAMM</name>
<reference evidence="2" key="1">
    <citation type="journal article" date="2019" name="Microbiol. Resour. Announc.">
        <title>Complete Genome Sequence of Halomonas olivaria, a Moderately Halophilic Bacterium Isolated from Olive Processing Effluents, Obtained by Nanopore Sequencing.</title>
        <authorList>
            <person name="Nagata S."/>
            <person name="Ii K.M."/>
            <person name="Tsukimi T."/>
            <person name="Miura M.C."/>
            <person name="Galipon J."/>
            <person name="Arakawa K."/>
        </authorList>
    </citation>
    <scope>NUCLEOTIDE SEQUENCE [LARGE SCALE GENOMIC DNA]</scope>
    <source>
        <strain evidence="2">TYRC17</strain>
    </source>
</reference>
<organism evidence="1 2">
    <name type="scientific">Vreelandella olivaria</name>
    <dbReference type="NCBI Taxonomy" id="390919"/>
    <lineage>
        <taxon>Bacteria</taxon>
        <taxon>Pseudomonadati</taxon>
        <taxon>Pseudomonadota</taxon>
        <taxon>Gammaproteobacteria</taxon>
        <taxon>Oceanospirillales</taxon>
        <taxon>Halomonadaceae</taxon>
        <taxon>Vreelandella</taxon>
    </lineage>
</organism>
<gene>
    <name evidence="1" type="ORF">HORIV_72380</name>
</gene>
<dbReference type="EMBL" id="AP019416">
    <property type="protein sequence ID" value="BBI54817.1"/>
    <property type="molecule type" value="Genomic_DNA"/>
</dbReference>